<comment type="subunit">
    <text evidence="9">Homodimer.</text>
</comment>
<evidence type="ECO:0000256" key="4">
    <source>
        <dbReference type="ARBA" id="ARBA00022664"/>
    </source>
</evidence>
<feature type="region of interest" description="Disordered" evidence="10">
    <location>
        <begin position="325"/>
        <end position="426"/>
    </location>
</feature>
<feature type="active site" evidence="9">
    <location>
        <position position="151"/>
    </location>
</feature>
<dbReference type="AlphaFoldDB" id="A0A832I183"/>
<feature type="active site" evidence="9">
    <location>
        <position position="223"/>
    </location>
</feature>
<dbReference type="Pfam" id="PF00035">
    <property type="entry name" value="dsrm"/>
    <property type="match status" value="1"/>
</dbReference>
<dbReference type="NCBIfam" id="TIGR02191">
    <property type="entry name" value="RNaseIII"/>
    <property type="match status" value="1"/>
</dbReference>
<keyword evidence="4 9" id="KW-0507">mRNA processing</keyword>
<dbReference type="GO" id="GO:0019843">
    <property type="term" value="F:rRNA binding"/>
    <property type="evidence" value="ECO:0007669"/>
    <property type="project" value="UniProtKB-KW"/>
</dbReference>
<feature type="region of interest" description="Disordered" evidence="10">
    <location>
        <begin position="438"/>
        <end position="556"/>
    </location>
</feature>
<comment type="caution">
    <text evidence="13">The sequence shown here is derived from an EMBL/GenBank/DDBJ whole genome shotgun (WGS) entry which is preliminary data.</text>
</comment>
<dbReference type="InterPro" id="IPR000999">
    <property type="entry name" value="RNase_III_dom"/>
</dbReference>
<evidence type="ECO:0000256" key="8">
    <source>
        <dbReference type="ARBA" id="ARBA00022884"/>
    </source>
</evidence>
<feature type="compositionally biased region" description="Low complexity" evidence="10">
    <location>
        <begin position="526"/>
        <end position="542"/>
    </location>
</feature>
<evidence type="ECO:0000256" key="10">
    <source>
        <dbReference type="SAM" id="MobiDB-lite"/>
    </source>
</evidence>
<evidence type="ECO:0000259" key="12">
    <source>
        <dbReference type="PROSITE" id="PS50142"/>
    </source>
</evidence>
<keyword evidence="9" id="KW-0963">Cytoplasm</keyword>
<proteinExistence type="inferred from homology"/>
<dbReference type="HAMAP" id="MF_00104">
    <property type="entry name" value="RNase_III"/>
    <property type="match status" value="1"/>
</dbReference>
<keyword evidence="6 9" id="KW-0255">Endonuclease</keyword>
<evidence type="ECO:0000259" key="11">
    <source>
        <dbReference type="PROSITE" id="PS50137"/>
    </source>
</evidence>
<dbReference type="InterPro" id="IPR014720">
    <property type="entry name" value="dsRBD_dom"/>
</dbReference>
<feature type="compositionally biased region" description="Basic residues" evidence="10">
    <location>
        <begin position="40"/>
        <end position="54"/>
    </location>
</feature>
<keyword evidence="9" id="KW-0699">rRNA-binding</keyword>
<name>A0A832I183_UNCEI</name>
<accession>A0A832I183</accession>
<evidence type="ECO:0000256" key="6">
    <source>
        <dbReference type="ARBA" id="ARBA00022759"/>
    </source>
</evidence>
<feature type="domain" description="RNase III" evidence="12">
    <location>
        <begin position="105"/>
        <end position="234"/>
    </location>
</feature>
<dbReference type="GO" id="GO:0046872">
    <property type="term" value="F:metal ion binding"/>
    <property type="evidence" value="ECO:0007669"/>
    <property type="project" value="UniProtKB-KW"/>
</dbReference>
<feature type="binding site" evidence="9">
    <location>
        <position position="223"/>
    </location>
    <ligand>
        <name>Mg(2+)</name>
        <dbReference type="ChEBI" id="CHEBI:18420"/>
    </ligand>
</feature>
<evidence type="ECO:0000256" key="7">
    <source>
        <dbReference type="ARBA" id="ARBA00022801"/>
    </source>
</evidence>
<evidence type="ECO:0000256" key="1">
    <source>
        <dbReference type="ARBA" id="ARBA00000109"/>
    </source>
</evidence>
<feature type="binding site" evidence="9">
    <location>
        <position position="147"/>
    </location>
    <ligand>
        <name>Mg(2+)</name>
        <dbReference type="ChEBI" id="CHEBI:18420"/>
    </ligand>
</feature>
<dbReference type="GO" id="GO:0008033">
    <property type="term" value="P:tRNA processing"/>
    <property type="evidence" value="ECO:0007669"/>
    <property type="project" value="UniProtKB-KW"/>
</dbReference>
<dbReference type="Gene3D" id="3.30.160.20">
    <property type="match status" value="1"/>
</dbReference>
<dbReference type="Gene3D" id="1.10.1520.10">
    <property type="entry name" value="Ribonuclease III domain"/>
    <property type="match status" value="1"/>
</dbReference>
<evidence type="ECO:0000256" key="5">
    <source>
        <dbReference type="ARBA" id="ARBA00022722"/>
    </source>
</evidence>
<keyword evidence="3 9" id="KW-0698">rRNA processing</keyword>
<dbReference type="SMART" id="SM00358">
    <property type="entry name" value="DSRM"/>
    <property type="match status" value="1"/>
</dbReference>
<dbReference type="SUPFAM" id="SSF54768">
    <property type="entry name" value="dsRNA-binding domain-like"/>
    <property type="match status" value="1"/>
</dbReference>
<comment type="catalytic activity">
    <reaction evidence="1 9">
        <text>Endonucleolytic cleavage to 5'-phosphomonoester.</text>
        <dbReference type="EC" id="3.1.26.3"/>
    </reaction>
</comment>
<evidence type="ECO:0000313" key="13">
    <source>
        <dbReference type="EMBL" id="HGZ43229.1"/>
    </source>
</evidence>
<dbReference type="SUPFAM" id="SSF69065">
    <property type="entry name" value="RNase III domain-like"/>
    <property type="match status" value="1"/>
</dbReference>
<feature type="compositionally biased region" description="Acidic residues" evidence="10">
    <location>
        <begin position="443"/>
        <end position="460"/>
    </location>
</feature>
<feature type="binding site" evidence="9">
    <location>
        <position position="220"/>
    </location>
    <ligand>
        <name>Mg(2+)</name>
        <dbReference type="ChEBI" id="CHEBI:18420"/>
    </ligand>
</feature>
<evidence type="ECO:0000256" key="2">
    <source>
        <dbReference type="ARBA" id="ARBA00010183"/>
    </source>
</evidence>
<dbReference type="CDD" id="cd00593">
    <property type="entry name" value="RIBOc"/>
    <property type="match status" value="1"/>
</dbReference>
<dbReference type="GO" id="GO:0003725">
    <property type="term" value="F:double-stranded RNA binding"/>
    <property type="evidence" value="ECO:0007669"/>
    <property type="project" value="TreeGrafter"/>
</dbReference>
<evidence type="ECO:0000256" key="9">
    <source>
        <dbReference type="HAMAP-Rule" id="MF_00104"/>
    </source>
</evidence>
<dbReference type="CDD" id="cd10845">
    <property type="entry name" value="DSRM_RNAse_III_family"/>
    <property type="match status" value="1"/>
</dbReference>
<organism evidence="13">
    <name type="scientific">Eiseniibacteriota bacterium</name>
    <dbReference type="NCBI Taxonomy" id="2212470"/>
    <lineage>
        <taxon>Bacteria</taxon>
        <taxon>Candidatus Eiseniibacteriota</taxon>
    </lineage>
</organism>
<dbReference type="InterPro" id="IPR036389">
    <property type="entry name" value="RNase_III_sf"/>
</dbReference>
<feature type="compositionally biased region" description="Basic and acidic residues" evidence="10">
    <location>
        <begin position="367"/>
        <end position="399"/>
    </location>
</feature>
<dbReference type="PROSITE" id="PS00517">
    <property type="entry name" value="RNASE_3_1"/>
    <property type="match status" value="1"/>
</dbReference>
<gene>
    <name evidence="9 13" type="primary">rnc</name>
    <name evidence="13" type="ORF">ENR23_07365</name>
</gene>
<reference evidence="13" key="1">
    <citation type="journal article" date="2020" name="mSystems">
        <title>Genome- and Community-Level Interaction Insights into Carbon Utilization and Element Cycling Functions of Hydrothermarchaeota in Hydrothermal Sediment.</title>
        <authorList>
            <person name="Zhou Z."/>
            <person name="Liu Y."/>
            <person name="Xu W."/>
            <person name="Pan J."/>
            <person name="Luo Z.H."/>
            <person name="Li M."/>
        </authorList>
    </citation>
    <scope>NUCLEOTIDE SEQUENCE [LARGE SCALE GENOMIC DNA]</scope>
    <source>
        <strain evidence="13">SpSt-381</strain>
    </source>
</reference>
<keyword evidence="9" id="KW-0460">Magnesium</keyword>
<keyword evidence="5 9" id="KW-0540">Nuclease</keyword>
<keyword evidence="9" id="KW-0479">Metal-binding</keyword>
<feature type="region of interest" description="Disordered" evidence="10">
    <location>
        <begin position="1"/>
        <end position="65"/>
    </location>
</feature>
<dbReference type="EMBL" id="DSQF01000016">
    <property type="protein sequence ID" value="HGZ43229.1"/>
    <property type="molecule type" value="Genomic_DNA"/>
</dbReference>
<dbReference type="InterPro" id="IPR011907">
    <property type="entry name" value="RNase_III"/>
</dbReference>
<feature type="domain" description="DRBM" evidence="11">
    <location>
        <begin position="261"/>
        <end position="330"/>
    </location>
</feature>
<dbReference type="GO" id="GO:0004525">
    <property type="term" value="F:ribonuclease III activity"/>
    <property type="evidence" value="ECO:0007669"/>
    <property type="project" value="UniProtKB-UniRule"/>
</dbReference>
<comment type="function">
    <text evidence="9">Digests double-stranded RNA. Involved in the processing of primary rRNA transcript to yield the immediate precursors to the large and small rRNAs (23S and 16S). Processes some mRNAs, and tRNAs when they are encoded in the rRNA operon. Processes pre-crRNA and tracrRNA of type II CRISPR loci if present in the organism.</text>
</comment>
<dbReference type="GO" id="GO:0006364">
    <property type="term" value="P:rRNA processing"/>
    <property type="evidence" value="ECO:0007669"/>
    <property type="project" value="UniProtKB-UniRule"/>
</dbReference>
<evidence type="ECO:0000256" key="3">
    <source>
        <dbReference type="ARBA" id="ARBA00022552"/>
    </source>
</evidence>
<dbReference type="PROSITE" id="PS50142">
    <property type="entry name" value="RNASE_3_2"/>
    <property type="match status" value="1"/>
</dbReference>
<dbReference type="PROSITE" id="PS50137">
    <property type="entry name" value="DS_RBD"/>
    <property type="match status" value="1"/>
</dbReference>
<comment type="cofactor">
    <cofactor evidence="9">
        <name>Mg(2+)</name>
        <dbReference type="ChEBI" id="CHEBI:18420"/>
    </cofactor>
</comment>
<dbReference type="PANTHER" id="PTHR11207:SF0">
    <property type="entry name" value="RIBONUCLEASE 3"/>
    <property type="match status" value="1"/>
</dbReference>
<feature type="compositionally biased region" description="Basic and acidic residues" evidence="10">
    <location>
        <begin position="461"/>
        <end position="483"/>
    </location>
</feature>
<dbReference type="FunFam" id="1.10.1520.10:FF:000001">
    <property type="entry name" value="Ribonuclease 3"/>
    <property type="match status" value="1"/>
</dbReference>
<keyword evidence="7 9" id="KW-0378">Hydrolase</keyword>
<dbReference type="GO" id="GO:0006397">
    <property type="term" value="P:mRNA processing"/>
    <property type="evidence" value="ECO:0007669"/>
    <property type="project" value="UniProtKB-UniRule"/>
</dbReference>
<comment type="similarity">
    <text evidence="2">Belongs to the ribonuclease III family.</text>
</comment>
<dbReference type="Pfam" id="PF14622">
    <property type="entry name" value="Ribonucleas_3_3"/>
    <property type="match status" value="1"/>
</dbReference>
<dbReference type="GO" id="GO:0010468">
    <property type="term" value="P:regulation of gene expression"/>
    <property type="evidence" value="ECO:0007669"/>
    <property type="project" value="TreeGrafter"/>
</dbReference>
<dbReference type="PANTHER" id="PTHR11207">
    <property type="entry name" value="RIBONUCLEASE III"/>
    <property type="match status" value="1"/>
</dbReference>
<dbReference type="GO" id="GO:0005737">
    <property type="term" value="C:cytoplasm"/>
    <property type="evidence" value="ECO:0007669"/>
    <property type="project" value="UniProtKB-SubCell"/>
</dbReference>
<keyword evidence="9" id="KW-0819">tRNA processing</keyword>
<comment type="subcellular location">
    <subcellularLocation>
        <location evidence="9">Cytoplasm</location>
    </subcellularLocation>
</comment>
<sequence>MRPRLRSEPGARAARDGRSLELVRVRGAQRDPGHASGDVRRRRRRGGGRGRGRGRGGVTAPPPETGFSLWRWLKGLLAPEPAPTAAPAPRRGRGPALAAQEEQALAEFCRHFGLRFRDTSLLKLALTHRSYLSVTGQGPRESNERLEFLGDSVLGLVTSEHLYRTHPNEHEGQLTKAKSLLVSKAILSRRALAIGLGRFVLMSHSEVESGGRQRLSILADAFESVIGAIYLDQGFEAARAFIHRHLLREAGEIVADKRHTNYKSGLQEFVQSTFRTHPVYRIRSEAGPDHSKYFLVEVCVGRRVLGEGKGRNKKEAEQAAARNALERVGAGGTRAVRSAPPEEEPAPRHRPESEAPPQERAGPEAPRTAERRGTSRRPVEPPAREPEAAERRRARRDAESTGEAPSRPAFGARRASGGIAIPPEDGRFARLREEMLVSGGPEEAAEYEPVEPVLEEDFDEEVGRPEGPREERRVDVFDDRVEAPEAVPATADEPAPDLEDEPSRAVETADADRLDEVEFEGGSGGESAPSALEAPSSASGAPRTPTRYGRRRKPGR</sequence>
<feature type="compositionally biased region" description="Basic and acidic residues" evidence="10">
    <location>
        <begin position="1"/>
        <end position="39"/>
    </location>
</feature>
<dbReference type="EC" id="3.1.26.3" evidence="9"/>
<protein>
    <recommendedName>
        <fullName evidence="9">Ribonuclease 3</fullName>
        <ecNumber evidence="9">3.1.26.3</ecNumber>
    </recommendedName>
    <alternativeName>
        <fullName evidence="9">Ribonuclease III</fullName>
        <shortName evidence="9">RNase III</shortName>
    </alternativeName>
</protein>
<dbReference type="SMART" id="SM00535">
    <property type="entry name" value="RIBOc"/>
    <property type="match status" value="1"/>
</dbReference>
<keyword evidence="8 9" id="KW-0694">RNA-binding</keyword>